<gene>
    <name evidence="1" type="ORF">K4A83_15070</name>
</gene>
<proteinExistence type="predicted"/>
<keyword evidence="2" id="KW-1185">Reference proteome</keyword>
<dbReference type="EMBL" id="JAIHOM010000079">
    <property type="protein sequence ID" value="MCW6037587.1"/>
    <property type="molecule type" value="Genomic_DNA"/>
</dbReference>
<accession>A0ABT3L8V8</accession>
<reference evidence="1 2" key="1">
    <citation type="submission" date="2021-08" db="EMBL/GenBank/DDBJ databases">
        <title>Draft genome sequence of Spirulina subsalsa with high tolerance to salinity and hype-accumulation of phycocyanin.</title>
        <authorList>
            <person name="Pei H."/>
            <person name="Jiang L."/>
        </authorList>
    </citation>
    <scope>NUCLEOTIDE SEQUENCE [LARGE SCALE GENOMIC DNA]</scope>
    <source>
        <strain evidence="1 2">FACHB-351</strain>
    </source>
</reference>
<organism evidence="1 2">
    <name type="scientific">Spirulina subsalsa FACHB-351</name>
    <dbReference type="NCBI Taxonomy" id="234711"/>
    <lineage>
        <taxon>Bacteria</taxon>
        <taxon>Bacillati</taxon>
        <taxon>Cyanobacteriota</taxon>
        <taxon>Cyanophyceae</taxon>
        <taxon>Spirulinales</taxon>
        <taxon>Spirulinaceae</taxon>
        <taxon>Spirulina</taxon>
    </lineage>
</organism>
<evidence type="ECO:0000313" key="1">
    <source>
        <dbReference type="EMBL" id="MCW6037587.1"/>
    </source>
</evidence>
<name>A0ABT3L8V8_9CYAN</name>
<comment type="caution">
    <text evidence="1">The sequence shown here is derived from an EMBL/GenBank/DDBJ whole genome shotgun (WGS) entry which is preliminary data.</text>
</comment>
<dbReference type="Proteomes" id="UP001526426">
    <property type="component" value="Unassembled WGS sequence"/>
</dbReference>
<sequence>MRRLLSSLGRVRYIHTLDDQVQNQGEGCILEVFTDPSQATLIANRALYLNVCSFDYLHLHQSPEGDSFFDLVQENRQLRLISLGNPLNDQESSRNLDEAALEAMLTQVLSAKWDVQMDDEDDCPF</sequence>
<protein>
    <submittedName>
        <fullName evidence="1">Uncharacterized protein</fullName>
    </submittedName>
</protein>
<evidence type="ECO:0000313" key="2">
    <source>
        <dbReference type="Proteomes" id="UP001526426"/>
    </source>
</evidence>